<dbReference type="PANTHER" id="PTHR42927">
    <property type="entry name" value="HELICASE SUPERFAMILY 1 AND 2 DOMAIN-CONTAINING PROTEIN"/>
    <property type="match status" value="1"/>
</dbReference>
<dbReference type="Gene3D" id="3.40.50.300">
    <property type="entry name" value="P-loop containing nucleotide triphosphate hydrolases"/>
    <property type="match status" value="1"/>
</dbReference>
<name>A0A0F9BPF9_9ZZZZ</name>
<reference evidence="1" key="1">
    <citation type="journal article" date="2015" name="Nature">
        <title>Complex archaea that bridge the gap between prokaryotes and eukaryotes.</title>
        <authorList>
            <person name="Spang A."/>
            <person name="Saw J.H."/>
            <person name="Jorgensen S.L."/>
            <person name="Zaremba-Niedzwiedzka K."/>
            <person name="Martijn J."/>
            <person name="Lind A.E."/>
            <person name="van Eijk R."/>
            <person name="Schleper C."/>
            <person name="Guy L."/>
            <person name="Ettema T.J."/>
        </authorList>
    </citation>
    <scope>NUCLEOTIDE SEQUENCE</scope>
</reference>
<dbReference type="PANTHER" id="PTHR42927:SF1">
    <property type="entry name" value="HELICASE SUPERFAMILY 1 AND 2 DOMAIN-CONTAINING PROTEIN"/>
    <property type="match status" value="1"/>
</dbReference>
<comment type="caution">
    <text evidence="1">The sequence shown here is derived from an EMBL/GenBank/DDBJ whole genome shotgun (WGS) entry which is preliminary data.</text>
</comment>
<dbReference type="AlphaFoldDB" id="A0A0F9BPF9"/>
<protein>
    <submittedName>
        <fullName evidence="1">Uncharacterized protein</fullName>
    </submittedName>
</protein>
<evidence type="ECO:0000313" key="1">
    <source>
        <dbReference type="EMBL" id="KKL23764.1"/>
    </source>
</evidence>
<organism evidence="1">
    <name type="scientific">marine sediment metagenome</name>
    <dbReference type="NCBI Taxonomy" id="412755"/>
    <lineage>
        <taxon>unclassified sequences</taxon>
        <taxon>metagenomes</taxon>
        <taxon>ecological metagenomes</taxon>
    </lineage>
</organism>
<dbReference type="EMBL" id="LAZR01036854">
    <property type="protein sequence ID" value="KKL23764.1"/>
    <property type="molecule type" value="Genomic_DNA"/>
</dbReference>
<dbReference type="InterPro" id="IPR027417">
    <property type="entry name" value="P-loop_NTPase"/>
</dbReference>
<proteinExistence type="predicted"/>
<sequence>MYVDKKLRDVQAVQALSRLNRTTKGKIETFILDFVNDAEDIQQSFQPYYQTTFLEEETDPNKLYSLQSELEQFEIYTNEDIKEFAEIFFNPKELLEKLQPILDRAVNIWRFKQENEREDFRALLQSFIRLYGFVSQIITFEDIELEELYVFVKNLNRKLPKRDNRLPYEIRDSVDLDSFRIHQTYQGSLGLEPENSEISSITGGATQFTIDEKVFLTNIIKKLNGTFGVDLTYKDKVDIERLKIKLEGDEGLHAVMKGNNTLENKRYKFNQVLDALLLHFVHNKLDLYKKLSEPKVNTFFKQKWFEGYNKRFNYGL</sequence>
<gene>
    <name evidence="1" type="ORF">LCGC14_2422120</name>
</gene>
<accession>A0A0F9BPF9</accession>